<evidence type="ECO:0000313" key="3">
    <source>
        <dbReference type="EMBL" id="PHM48182.1"/>
    </source>
</evidence>
<proteinExistence type="predicted"/>
<gene>
    <name evidence="3" type="ORF">Xmir_02520</name>
</gene>
<dbReference type="PROSITE" id="PS00135">
    <property type="entry name" value="TRYPSIN_SER"/>
    <property type="match status" value="1"/>
</dbReference>
<keyword evidence="4" id="KW-1185">Reference proteome</keyword>
<evidence type="ECO:0000256" key="1">
    <source>
        <dbReference type="ARBA" id="ARBA00023157"/>
    </source>
</evidence>
<dbReference type="InterPro" id="IPR033116">
    <property type="entry name" value="TRYPSIN_SER"/>
</dbReference>
<dbReference type="InterPro" id="IPR009003">
    <property type="entry name" value="Peptidase_S1_PA"/>
</dbReference>
<feature type="domain" description="Peptidase S1" evidence="2">
    <location>
        <begin position="4"/>
        <end position="260"/>
    </location>
</feature>
<dbReference type="PRINTS" id="PR00722">
    <property type="entry name" value="CHYMOTRYPSIN"/>
</dbReference>
<dbReference type="Gene3D" id="2.40.10.10">
    <property type="entry name" value="Trypsin-like serine proteases"/>
    <property type="match status" value="2"/>
</dbReference>
<dbReference type="GO" id="GO:0004252">
    <property type="term" value="F:serine-type endopeptidase activity"/>
    <property type="evidence" value="ECO:0007669"/>
    <property type="project" value="InterPro"/>
</dbReference>
<dbReference type="AlphaFoldDB" id="A0A2D0JPD1"/>
<dbReference type="EMBL" id="NITZ01000012">
    <property type="protein sequence ID" value="PHM48182.1"/>
    <property type="molecule type" value="Genomic_DNA"/>
</dbReference>
<dbReference type="InterPro" id="IPR043504">
    <property type="entry name" value="Peptidase_S1_PA_chymotrypsin"/>
</dbReference>
<dbReference type="GO" id="GO:0006508">
    <property type="term" value="P:proteolysis"/>
    <property type="evidence" value="ECO:0007669"/>
    <property type="project" value="InterPro"/>
</dbReference>
<accession>A0A2D0JPD1</accession>
<evidence type="ECO:0000259" key="2">
    <source>
        <dbReference type="PROSITE" id="PS50240"/>
    </source>
</evidence>
<comment type="caution">
    <text evidence="3">The sequence shown here is derived from an EMBL/GenBank/DDBJ whole genome shotgun (WGS) entry which is preliminary data.</text>
</comment>
<dbReference type="PROSITE" id="PS50240">
    <property type="entry name" value="TRYPSIN_DOM"/>
    <property type="match status" value="1"/>
</dbReference>
<dbReference type="SUPFAM" id="SSF50494">
    <property type="entry name" value="Trypsin-like serine proteases"/>
    <property type="match status" value="1"/>
</dbReference>
<protein>
    <recommendedName>
        <fullName evidence="2">Peptidase S1 domain-containing protein</fullName>
    </recommendedName>
</protein>
<dbReference type="Pfam" id="PF00089">
    <property type="entry name" value="Trypsin"/>
    <property type="match status" value="1"/>
</dbReference>
<organism evidence="3 4">
    <name type="scientific">Xenorhabdus miraniensis</name>
    <dbReference type="NCBI Taxonomy" id="351674"/>
    <lineage>
        <taxon>Bacteria</taxon>
        <taxon>Pseudomonadati</taxon>
        <taxon>Pseudomonadota</taxon>
        <taxon>Gammaproteobacteria</taxon>
        <taxon>Enterobacterales</taxon>
        <taxon>Morganellaceae</taxon>
        <taxon>Xenorhabdus</taxon>
    </lineage>
</organism>
<keyword evidence="1" id="KW-1015">Disulfide bond</keyword>
<sequence>MNSYQQGVNPNSTPATENPQLQYPWAVRVVISFVESGQRYHSIGGGVVINSRWVLTVEHVAHFLPQHHCPDEDLTIQVYSERDPNGMPIPANSYLSDNVVGVVECEEAADMDIMALHLERDLHLLEYAPLNRFYQPRLRTDPDPHGVSLVEPEQIQGFGFGPEASSVNPLVSSNRFHRFAATTETVRPDPLLGGREIFASINPGEGATTMGDSGGPIMIDGQVVGLLTGGAPDVPVPTYVAFTPLGDTGDFLDRLLPEAASTSLVTTGALLSVVWNSAHGAGCGWHSTLGDNFVDCDLSGWRVFYQPVKDGPSWSGALSKDVGADERKAEIPRLPKYQRDVLWRATVVPLIKGKPQRVGADGVPAATTAGSFVGSATAEYTMPTNLKVIPEDSTGQGYVRVSWDAAQGVPDVPAAAGYRVFFRGKTASDSWSSWSNAPDTDKTEAVIPVTKSTSKGPWQVVVLPFYNAPQIKQTVLIGADKGGLPFETDATERGKLVDKPVLMGQFPDPGKTTYVTIGTVGEVSVMGVFTNVEPAAKVGSLQWEWSASQKGPFSSAGDWSRLQGQNSAQLVFGTPDHPAATKDSGWYRLKATNSLGTTTTGVVRVDISDKVLPKVLDQSPAPYSKVVGYTDSVGDAEVEVLFTANPAPSKAAVVWEKLDPKTGRYTPNLSKAAQASPLQSFGTAKDHQYIASLIFGDGNTYPTKDDSGWYIIYITTQFSDGSTHEAYSLPVFVSIGAPIN</sequence>
<dbReference type="InterPro" id="IPR001254">
    <property type="entry name" value="Trypsin_dom"/>
</dbReference>
<dbReference type="InterPro" id="IPR001314">
    <property type="entry name" value="Peptidase_S1A"/>
</dbReference>
<name>A0A2D0JPD1_9GAMM</name>
<reference evidence="3 4" key="1">
    <citation type="journal article" date="2017" name="Nat. Microbiol.">
        <title>Natural product diversity associated with the nematode symbionts Photorhabdus and Xenorhabdus.</title>
        <authorList>
            <person name="Tobias N.J."/>
            <person name="Wolff H."/>
            <person name="Djahanschiri B."/>
            <person name="Grundmann F."/>
            <person name="Kronenwerth M."/>
            <person name="Shi Y.M."/>
            <person name="Simonyi S."/>
            <person name="Grun P."/>
            <person name="Shapiro-Ilan D."/>
            <person name="Pidot S.J."/>
            <person name="Stinear T.P."/>
            <person name="Ebersberger I."/>
            <person name="Bode H.B."/>
        </authorList>
    </citation>
    <scope>NUCLEOTIDE SEQUENCE [LARGE SCALE GENOMIC DNA]</scope>
    <source>
        <strain evidence="3 4">DSM 17902</strain>
    </source>
</reference>
<dbReference type="Proteomes" id="UP000221980">
    <property type="component" value="Unassembled WGS sequence"/>
</dbReference>
<evidence type="ECO:0000313" key="4">
    <source>
        <dbReference type="Proteomes" id="UP000221980"/>
    </source>
</evidence>